<protein>
    <submittedName>
        <fullName evidence="2">Uncharacterized protein</fullName>
    </submittedName>
</protein>
<gene>
    <name evidence="2" type="primary">ABSGL_03359.1 scaffold 4465</name>
</gene>
<evidence type="ECO:0000256" key="1">
    <source>
        <dbReference type="SAM" id="Coils"/>
    </source>
</evidence>
<keyword evidence="3" id="KW-1185">Reference proteome</keyword>
<organism evidence="2">
    <name type="scientific">Absidia glauca</name>
    <name type="common">Pin mould</name>
    <dbReference type="NCBI Taxonomy" id="4829"/>
    <lineage>
        <taxon>Eukaryota</taxon>
        <taxon>Fungi</taxon>
        <taxon>Fungi incertae sedis</taxon>
        <taxon>Mucoromycota</taxon>
        <taxon>Mucoromycotina</taxon>
        <taxon>Mucoromycetes</taxon>
        <taxon>Mucorales</taxon>
        <taxon>Cunninghamellaceae</taxon>
        <taxon>Absidia</taxon>
    </lineage>
</organism>
<evidence type="ECO:0000313" key="2">
    <source>
        <dbReference type="EMBL" id="SAL97840.1"/>
    </source>
</evidence>
<keyword evidence="1" id="KW-0175">Coiled coil</keyword>
<feature type="coiled-coil region" evidence="1">
    <location>
        <begin position="74"/>
        <end position="108"/>
    </location>
</feature>
<name>A0A168M275_ABSGL</name>
<reference evidence="2" key="1">
    <citation type="submission" date="2016-04" db="EMBL/GenBank/DDBJ databases">
        <authorList>
            <person name="Evans L.H."/>
            <person name="Alamgir A."/>
            <person name="Owens N."/>
            <person name="Weber N.D."/>
            <person name="Virtaneva K."/>
            <person name="Barbian K."/>
            <person name="Babar A."/>
            <person name="Rosenke K."/>
        </authorList>
    </citation>
    <scope>NUCLEOTIDE SEQUENCE [LARGE SCALE GENOMIC DNA]</scope>
    <source>
        <strain evidence="2">CBS 101.48</strain>
    </source>
</reference>
<dbReference type="InParanoid" id="A0A168M275"/>
<proteinExistence type="predicted"/>
<dbReference type="EMBL" id="LT551975">
    <property type="protein sequence ID" value="SAL97840.1"/>
    <property type="molecule type" value="Genomic_DNA"/>
</dbReference>
<dbReference type="Proteomes" id="UP000078561">
    <property type="component" value="Unassembled WGS sequence"/>
</dbReference>
<sequence>MPYCNYCEQLDPDANRRHFATVKNLKLHVLQAHRGAPTLYHVPQRAQQPAHVKRRRLQRPSEANEQLEMAEQLAAFKQLEASELCEAMEQLQAKEDEEAAELQHMMDSMEEFEQVDSLVATGDDGYGETVYNGVDNPFQIYEGDHNIRYEFRRVPVPIATMNPYRPKGALSPLAADVALHAFKFCK</sequence>
<dbReference type="AlphaFoldDB" id="A0A168M275"/>
<evidence type="ECO:0000313" key="3">
    <source>
        <dbReference type="Proteomes" id="UP000078561"/>
    </source>
</evidence>
<accession>A0A168M275</accession>